<evidence type="ECO:0000313" key="6">
    <source>
        <dbReference type="EMBL" id="KRL90823.1"/>
    </source>
</evidence>
<dbReference type="PATRIC" id="fig|1423763.3.peg.1695"/>
<dbReference type="EMBL" id="AZFM01000006">
    <property type="protein sequence ID" value="KRL90823.1"/>
    <property type="molecule type" value="Genomic_DNA"/>
</dbReference>
<comment type="function">
    <text evidence="5">Participates in chromosomal partition during cell division. May act via the formation of a condensin-like complex containing Smc and ScpA that pull DNA away from mid-cell into both cell halves.</text>
</comment>
<dbReference type="AlphaFoldDB" id="A0A0R1UBP9"/>
<reference evidence="6 7" key="1">
    <citation type="journal article" date="2015" name="Genome Announc.">
        <title>Expanding the biotechnology potential of lactobacilli through comparative genomics of 213 strains and associated genera.</title>
        <authorList>
            <person name="Sun Z."/>
            <person name="Harris H.M."/>
            <person name="McCann A."/>
            <person name="Guo C."/>
            <person name="Argimon S."/>
            <person name="Zhang W."/>
            <person name="Yang X."/>
            <person name="Jeffery I.B."/>
            <person name="Cooney J.C."/>
            <person name="Kagawa T.F."/>
            <person name="Liu W."/>
            <person name="Song Y."/>
            <person name="Salvetti E."/>
            <person name="Wrobel A."/>
            <person name="Rasinkangas P."/>
            <person name="Parkhill J."/>
            <person name="Rea M.C."/>
            <person name="O'Sullivan O."/>
            <person name="Ritari J."/>
            <person name="Douillard F.P."/>
            <person name="Paul Ross R."/>
            <person name="Yang R."/>
            <person name="Briner A.E."/>
            <person name="Felis G.E."/>
            <person name="de Vos W.M."/>
            <person name="Barrangou R."/>
            <person name="Klaenhammer T.R."/>
            <person name="Caufield P.W."/>
            <person name="Cui Y."/>
            <person name="Zhang H."/>
            <person name="O'Toole P.W."/>
        </authorList>
    </citation>
    <scope>NUCLEOTIDE SEQUENCE [LARGE SCALE GENOMIC DNA]</scope>
    <source>
        <strain evidence="6 7">DSM 16043</strain>
    </source>
</reference>
<dbReference type="PIRSF" id="PIRSF019345">
    <property type="entry name" value="ScpB"/>
    <property type="match status" value="1"/>
</dbReference>
<dbReference type="SUPFAM" id="SSF46785">
    <property type="entry name" value="Winged helix' DNA-binding domain"/>
    <property type="match status" value="2"/>
</dbReference>
<dbReference type="GO" id="GO:0051301">
    <property type="term" value="P:cell division"/>
    <property type="evidence" value="ECO:0007669"/>
    <property type="project" value="UniProtKB-KW"/>
</dbReference>
<dbReference type="InterPro" id="IPR036388">
    <property type="entry name" value="WH-like_DNA-bd_sf"/>
</dbReference>
<evidence type="ECO:0000256" key="4">
    <source>
        <dbReference type="ARBA" id="ARBA00023306"/>
    </source>
</evidence>
<keyword evidence="3 5" id="KW-0159">Chromosome partition</keyword>
<dbReference type="PANTHER" id="PTHR34298:SF2">
    <property type="entry name" value="SEGREGATION AND CONDENSATION PROTEIN B"/>
    <property type="match status" value="1"/>
</dbReference>
<organism evidence="6 7">
    <name type="scientific">Lactobacillus kalixensis DSM 16043</name>
    <dbReference type="NCBI Taxonomy" id="1423763"/>
    <lineage>
        <taxon>Bacteria</taxon>
        <taxon>Bacillati</taxon>
        <taxon>Bacillota</taxon>
        <taxon>Bacilli</taxon>
        <taxon>Lactobacillales</taxon>
        <taxon>Lactobacillaceae</taxon>
        <taxon>Lactobacillus</taxon>
    </lineage>
</organism>
<evidence type="ECO:0000256" key="1">
    <source>
        <dbReference type="ARBA" id="ARBA00022490"/>
    </source>
</evidence>
<dbReference type="InterPro" id="IPR005234">
    <property type="entry name" value="ScpB_csome_segregation"/>
</dbReference>
<dbReference type="Proteomes" id="UP000051036">
    <property type="component" value="Unassembled WGS sequence"/>
</dbReference>
<dbReference type="NCBIfam" id="TIGR00281">
    <property type="entry name" value="SMC-Scp complex subunit ScpB"/>
    <property type="match status" value="1"/>
</dbReference>
<keyword evidence="7" id="KW-1185">Reference proteome</keyword>
<keyword evidence="2 5" id="KW-0132">Cell division</keyword>
<sequence length="203" mass="22755">MKVMASKVAELEALLYVAGDDGIEEVNLCELLKVAPIELTNLVKELKEKLAKDEDSGLQIIEINSTYKLTTNSKVGKIIEKYFSKDLSKNISQSALEILSIIAYRQPITRVEIDDIRGVNSSGALQTLVWRGLVKAEGKKDAPGHPNLYVTTDYFLQYFGYQSLADLPVIEDFEDNFDSDGETDLFSQMSQADKYLSDEKEDK</sequence>
<comment type="subunit">
    <text evidence="5">Homodimer. Homodimerization may be required to stabilize the binding of ScpA to the Smc head domains. Component of a cohesin-like complex composed of ScpA, ScpB and the Smc homodimer, in which ScpA and ScpB bind to the head domain of Smc. The presence of the three proteins is required for the association of the complex with DNA.</text>
</comment>
<evidence type="ECO:0000256" key="5">
    <source>
        <dbReference type="HAMAP-Rule" id="MF_01804"/>
    </source>
</evidence>
<accession>A0A0R1UBP9</accession>
<keyword evidence="4 5" id="KW-0131">Cell cycle</keyword>
<gene>
    <name evidence="5" type="primary">scpB</name>
    <name evidence="6" type="ORF">FC46_GL001668</name>
</gene>
<comment type="caution">
    <text evidence="6">The sequence shown here is derived from an EMBL/GenBank/DDBJ whole genome shotgun (WGS) entry which is preliminary data.</text>
</comment>
<dbReference type="GO" id="GO:0006260">
    <property type="term" value="P:DNA replication"/>
    <property type="evidence" value="ECO:0007669"/>
    <property type="project" value="UniProtKB-UniRule"/>
</dbReference>
<evidence type="ECO:0000313" key="7">
    <source>
        <dbReference type="Proteomes" id="UP000051036"/>
    </source>
</evidence>
<dbReference type="HAMAP" id="MF_01804">
    <property type="entry name" value="ScpB"/>
    <property type="match status" value="1"/>
</dbReference>
<dbReference type="Gene3D" id="1.10.10.10">
    <property type="entry name" value="Winged helix-like DNA-binding domain superfamily/Winged helix DNA-binding domain"/>
    <property type="match status" value="2"/>
</dbReference>
<comment type="similarity">
    <text evidence="5">Belongs to the ScpB family.</text>
</comment>
<dbReference type="STRING" id="1423763.FC46_GL001668"/>
<dbReference type="Pfam" id="PF04079">
    <property type="entry name" value="SMC_ScpB"/>
    <property type="match status" value="1"/>
</dbReference>
<keyword evidence="1 5" id="KW-0963">Cytoplasm</keyword>
<proteinExistence type="inferred from homology"/>
<protein>
    <recommendedName>
        <fullName evidence="5">Segregation and condensation protein B</fullName>
    </recommendedName>
</protein>
<dbReference type="GO" id="GO:0051304">
    <property type="term" value="P:chromosome separation"/>
    <property type="evidence" value="ECO:0007669"/>
    <property type="project" value="InterPro"/>
</dbReference>
<evidence type="ECO:0000256" key="2">
    <source>
        <dbReference type="ARBA" id="ARBA00022618"/>
    </source>
</evidence>
<dbReference type="PANTHER" id="PTHR34298">
    <property type="entry name" value="SEGREGATION AND CONDENSATION PROTEIN B"/>
    <property type="match status" value="1"/>
</dbReference>
<name>A0A0R1UBP9_9LACO</name>
<evidence type="ECO:0000256" key="3">
    <source>
        <dbReference type="ARBA" id="ARBA00022829"/>
    </source>
</evidence>
<dbReference type="GO" id="GO:0005737">
    <property type="term" value="C:cytoplasm"/>
    <property type="evidence" value="ECO:0007669"/>
    <property type="project" value="UniProtKB-SubCell"/>
</dbReference>
<comment type="subcellular location">
    <subcellularLocation>
        <location evidence="5">Cytoplasm</location>
    </subcellularLocation>
    <text evidence="5">Associated with two foci at the outer edges of the nucleoid region in young cells, and at four foci within both cell halves in older cells.</text>
</comment>
<dbReference type="InterPro" id="IPR036390">
    <property type="entry name" value="WH_DNA-bd_sf"/>
</dbReference>